<evidence type="ECO:0000313" key="2">
    <source>
        <dbReference type="Proteomes" id="UP001239111"/>
    </source>
</evidence>
<keyword evidence="2" id="KW-1185">Reference proteome</keyword>
<proteinExistence type="predicted"/>
<comment type="caution">
    <text evidence="1">The sequence shown here is derived from an EMBL/GenBank/DDBJ whole genome shotgun (WGS) entry which is preliminary data.</text>
</comment>
<dbReference type="EMBL" id="CM056741">
    <property type="protein sequence ID" value="KAJ8682492.1"/>
    <property type="molecule type" value="Genomic_DNA"/>
</dbReference>
<name>A0ACC2PGL3_9HYME</name>
<accession>A0ACC2PGL3</accession>
<evidence type="ECO:0000313" key="1">
    <source>
        <dbReference type="EMBL" id="KAJ8682492.1"/>
    </source>
</evidence>
<sequence>MKLSTGNKTLCRSLNSDHNTLTYELAWINLAELSANYPVDQFLVSIAKMEGNIDRALMTAEKERAEKAYMLTSTPKLIDLKNDVDYDKELDMTPEELRAAATLGGRTRRLRVNFLRGNVLAIAMNDIPEFYHSLESDGESIVAHEVQDNPEPTQSASAPRIDGSQSQSPDEVATSSISNDGNVEAQAEELVLRPEEPVLPPEEPMLPTEEPVLPPEQPVTRGTDPG</sequence>
<gene>
    <name evidence="1" type="ORF">QAD02_018284</name>
</gene>
<protein>
    <submittedName>
        <fullName evidence="1">Uncharacterized protein</fullName>
    </submittedName>
</protein>
<organism evidence="1 2">
    <name type="scientific">Eretmocerus hayati</name>
    <dbReference type="NCBI Taxonomy" id="131215"/>
    <lineage>
        <taxon>Eukaryota</taxon>
        <taxon>Metazoa</taxon>
        <taxon>Ecdysozoa</taxon>
        <taxon>Arthropoda</taxon>
        <taxon>Hexapoda</taxon>
        <taxon>Insecta</taxon>
        <taxon>Pterygota</taxon>
        <taxon>Neoptera</taxon>
        <taxon>Endopterygota</taxon>
        <taxon>Hymenoptera</taxon>
        <taxon>Apocrita</taxon>
        <taxon>Proctotrupomorpha</taxon>
        <taxon>Chalcidoidea</taxon>
        <taxon>Aphelinidae</taxon>
        <taxon>Aphelininae</taxon>
        <taxon>Eretmocerus</taxon>
    </lineage>
</organism>
<dbReference type="Proteomes" id="UP001239111">
    <property type="component" value="Chromosome 1"/>
</dbReference>
<reference evidence="1" key="1">
    <citation type="submission" date="2023-04" db="EMBL/GenBank/DDBJ databases">
        <title>A chromosome-level genome assembly of the parasitoid wasp Eretmocerus hayati.</title>
        <authorList>
            <person name="Zhong Y."/>
            <person name="Liu S."/>
            <person name="Liu Y."/>
        </authorList>
    </citation>
    <scope>NUCLEOTIDE SEQUENCE</scope>
    <source>
        <strain evidence="1">ZJU_SS_LIU_2023</strain>
    </source>
</reference>